<feature type="compositionally biased region" description="Polar residues" evidence="1">
    <location>
        <begin position="189"/>
        <end position="201"/>
    </location>
</feature>
<proteinExistence type="predicted"/>
<reference evidence="3 4" key="1">
    <citation type="submission" date="2021-02" db="EMBL/GenBank/DDBJ databases">
        <title>Genome assembly of Pseudopithomyces chartarum.</title>
        <authorList>
            <person name="Jauregui R."/>
            <person name="Singh J."/>
            <person name="Voisey C."/>
        </authorList>
    </citation>
    <scope>NUCLEOTIDE SEQUENCE [LARGE SCALE GENOMIC DNA]</scope>
    <source>
        <strain evidence="3 4">AGR01</strain>
    </source>
</reference>
<feature type="signal peptide" evidence="2">
    <location>
        <begin position="1"/>
        <end position="20"/>
    </location>
</feature>
<dbReference type="Proteomes" id="UP001280581">
    <property type="component" value="Unassembled WGS sequence"/>
</dbReference>
<keyword evidence="2" id="KW-0732">Signal</keyword>
<name>A0AAN6LUC9_9PLEO</name>
<dbReference type="AlphaFoldDB" id="A0AAN6LUC9"/>
<keyword evidence="4" id="KW-1185">Reference proteome</keyword>
<organism evidence="3 4">
    <name type="scientific">Pseudopithomyces chartarum</name>
    <dbReference type="NCBI Taxonomy" id="1892770"/>
    <lineage>
        <taxon>Eukaryota</taxon>
        <taxon>Fungi</taxon>
        <taxon>Dikarya</taxon>
        <taxon>Ascomycota</taxon>
        <taxon>Pezizomycotina</taxon>
        <taxon>Dothideomycetes</taxon>
        <taxon>Pleosporomycetidae</taxon>
        <taxon>Pleosporales</taxon>
        <taxon>Massarineae</taxon>
        <taxon>Didymosphaeriaceae</taxon>
        <taxon>Pseudopithomyces</taxon>
    </lineage>
</organism>
<sequence>MWSSIGASMVVVNLIATAAAHGRGGWDWVSGLPSCWGHCLDDNGCNSKQCICEASQDDDYLTGGVECMVRSCDADGMKVNLGFLAPLQMYCKVTQDDIPSSMMSKAYACATARTTSTAVGPSPTRKVEHSTQAHKTSEDESNGLESTITSTVTLTTTNADGNTVQLLIPIAMGPSIMTTGEIMTRTLESESTWTQAATSDVQPAAEPTAAGPLPTQGSPSPSPTSRETNLGDGSPFDLSVSGEAAHWRLSRGLAGAGVMLGVFARL</sequence>
<evidence type="ECO:0000256" key="2">
    <source>
        <dbReference type="SAM" id="SignalP"/>
    </source>
</evidence>
<feature type="region of interest" description="Disordered" evidence="1">
    <location>
        <begin position="189"/>
        <end position="237"/>
    </location>
</feature>
<protein>
    <recommendedName>
        <fullName evidence="5">Extracellular membrane protein CFEM domain-containing protein</fullName>
    </recommendedName>
</protein>
<feature type="chain" id="PRO_5042950678" description="Extracellular membrane protein CFEM domain-containing protein" evidence="2">
    <location>
        <begin position="21"/>
        <end position="266"/>
    </location>
</feature>
<feature type="compositionally biased region" description="Basic and acidic residues" evidence="1">
    <location>
        <begin position="125"/>
        <end position="138"/>
    </location>
</feature>
<evidence type="ECO:0000256" key="1">
    <source>
        <dbReference type="SAM" id="MobiDB-lite"/>
    </source>
</evidence>
<feature type="region of interest" description="Disordered" evidence="1">
    <location>
        <begin position="118"/>
        <end position="146"/>
    </location>
</feature>
<comment type="caution">
    <text evidence="3">The sequence shown here is derived from an EMBL/GenBank/DDBJ whole genome shotgun (WGS) entry which is preliminary data.</text>
</comment>
<evidence type="ECO:0000313" key="3">
    <source>
        <dbReference type="EMBL" id="KAK3203939.1"/>
    </source>
</evidence>
<accession>A0AAN6LUC9</accession>
<evidence type="ECO:0008006" key="5">
    <source>
        <dbReference type="Google" id="ProtNLM"/>
    </source>
</evidence>
<feature type="compositionally biased region" description="Low complexity" evidence="1">
    <location>
        <begin position="211"/>
        <end position="225"/>
    </location>
</feature>
<evidence type="ECO:0000313" key="4">
    <source>
        <dbReference type="Proteomes" id="UP001280581"/>
    </source>
</evidence>
<gene>
    <name evidence="3" type="ORF">GRF29_106g1056991</name>
</gene>
<dbReference type="EMBL" id="WVTA01000010">
    <property type="protein sequence ID" value="KAK3203939.1"/>
    <property type="molecule type" value="Genomic_DNA"/>
</dbReference>